<dbReference type="EMBL" id="CABITT030000001">
    <property type="protein sequence ID" value="VVA93227.1"/>
    <property type="molecule type" value="Genomic_DNA"/>
</dbReference>
<name>A0A565AV41_9BRAS</name>
<organism evidence="2 3">
    <name type="scientific">Arabis nemorensis</name>
    <dbReference type="NCBI Taxonomy" id="586526"/>
    <lineage>
        <taxon>Eukaryota</taxon>
        <taxon>Viridiplantae</taxon>
        <taxon>Streptophyta</taxon>
        <taxon>Embryophyta</taxon>
        <taxon>Tracheophyta</taxon>
        <taxon>Spermatophyta</taxon>
        <taxon>Magnoliopsida</taxon>
        <taxon>eudicotyledons</taxon>
        <taxon>Gunneridae</taxon>
        <taxon>Pentapetalae</taxon>
        <taxon>rosids</taxon>
        <taxon>malvids</taxon>
        <taxon>Brassicales</taxon>
        <taxon>Brassicaceae</taxon>
        <taxon>Arabideae</taxon>
        <taxon>Arabis</taxon>
    </lineage>
</organism>
<accession>A0A565AV41</accession>
<feature type="region of interest" description="Disordered" evidence="1">
    <location>
        <begin position="1"/>
        <end position="44"/>
    </location>
</feature>
<feature type="compositionally biased region" description="Basic and acidic residues" evidence="1">
    <location>
        <begin position="107"/>
        <end position="117"/>
    </location>
</feature>
<evidence type="ECO:0000313" key="3">
    <source>
        <dbReference type="Proteomes" id="UP000489600"/>
    </source>
</evidence>
<gene>
    <name evidence="2" type="ORF">ANE_LOCUS3672</name>
</gene>
<proteinExistence type="predicted"/>
<reference evidence="2" key="1">
    <citation type="submission" date="2019-07" db="EMBL/GenBank/DDBJ databases">
        <authorList>
            <person name="Dittberner H."/>
        </authorList>
    </citation>
    <scope>NUCLEOTIDE SEQUENCE [LARGE SCALE GENOMIC DNA]</scope>
</reference>
<sequence length="117" mass="12667">MALFRLSASAPPSRACEITECSKARPPSPPEPPDPPDQAPAPLCALSPSVLHHRLAPVSLLDQIGTGSRWCSRRVNGDGLAPHGISLQSLHREEIPRRRLHTGKASLCRDPHPSPPW</sequence>
<protein>
    <submittedName>
        <fullName evidence="2">Uncharacterized protein</fullName>
    </submittedName>
</protein>
<comment type="caution">
    <text evidence="2">The sequence shown here is derived from an EMBL/GenBank/DDBJ whole genome shotgun (WGS) entry which is preliminary data.</text>
</comment>
<keyword evidence="3" id="KW-1185">Reference proteome</keyword>
<dbReference type="Proteomes" id="UP000489600">
    <property type="component" value="Unassembled WGS sequence"/>
</dbReference>
<feature type="region of interest" description="Disordered" evidence="1">
    <location>
        <begin position="92"/>
        <end position="117"/>
    </location>
</feature>
<evidence type="ECO:0000313" key="2">
    <source>
        <dbReference type="EMBL" id="VVA93227.1"/>
    </source>
</evidence>
<evidence type="ECO:0000256" key="1">
    <source>
        <dbReference type="SAM" id="MobiDB-lite"/>
    </source>
</evidence>
<dbReference type="AlphaFoldDB" id="A0A565AV41"/>
<feature type="compositionally biased region" description="Pro residues" evidence="1">
    <location>
        <begin position="26"/>
        <end position="39"/>
    </location>
</feature>